<name>A0ABR4LRD9_9EURO</name>
<reference evidence="2 3" key="1">
    <citation type="submission" date="2024-07" db="EMBL/GenBank/DDBJ databases">
        <title>Section-level genome sequencing and comparative genomics of Aspergillus sections Usti and Cavernicolus.</title>
        <authorList>
            <consortium name="Lawrence Berkeley National Laboratory"/>
            <person name="Nybo J.L."/>
            <person name="Vesth T.C."/>
            <person name="Theobald S."/>
            <person name="Frisvad J.C."/>
            <person name="Larsen T.O."/>
            <person name="Kjaerboelling I."/>
            <person name="Rothschild-Mancinelli K."/>
            <person name="Lyhne E.K."/>
            <person name="Kogle M.E."/>
            <person name="Barry K."/>
            <person name="Clum A."/>
            <person name="Na H."/>
            <person name="Ledsgaard L."/>
            <person name="Lin J."/>
            <person name="Lipzen A."/>
            <person name="Kuo A."/>
            <person name="Riley R."/>
            <person name="Mondo S."/>
            <person name="Labutti K."/>
            <person name="Haridas S."/>
            <person name="Pangalinan J."/>
            <person name="Salamov A.A."/>
            <person name="Simmons B.A."/>
            <person name="Magnuson J.K."/>
            <person name="Chen J."/>
            <person name="Drula E."/>
            <person name="Henrissat B."/>
            <person name="Wiebenga A."/>
            <person name="Lubbers R.J."/>
            <person name="Gomes A.C."/>
            <person name="Macurrencykelacurrency M.R."/>
            <person name="Stajich J."/>
            <person name="Grigoriev I.V."/>
            <person name="Mortensen U.H."/>
            <person name="De Vries R.P."/>
            <person name="Baker S.E."/>
            <person name="Andersen M.R."/>
        </authorList>
    </citation>
    <scope>NUCLEOTIDE SEQUENCE [LARGE SCALE GENOMIC DNA]</scope>
    <source>
        <strain evidence="2 3">CBS 449.75</strain>
    </source>
</reference>
<gene>
    <name evidence="2" type="ORF">BJX67DRAFT_114163</name>
</gene>
<accession>A0ABR4LRD9</accession>
<dbReference type="EMBL" id="JBFXLQ010000021">
    <property type="protein sequence ID" value="KAL2867090.1"/>
    <property type="molecule type" value="Genomic_DNA"/>
</dbReference>
<proteinExistence type="predicted"/>
<dbReference type="RefSeq" id="XP_070886069.1">
    <property type="nucleotide sequence ID" value="XM_071024352.1"/>
</dbReference>
<protein>
    <submittedName>
        <fullName evidence="2">Uncharacterized protein</fullName>
    </submittedName>
</protein>
<evidence type="ECO:0000313" key="3">
    <source>
        <dbReference type="Proteomes" id="UP001610432"/>
    </source>
</evidence>
<organism evidence="2 3">
    <name type="scientific">Aspergillus lucknowensis</name>
    <dbReference type="NCBI Taxonomy" id="176173"/>
    <lineage>
        <taxon>Eukaryota</taxon>
        <taxon>Fungi</taxon>
        <taxon>Dikarya</taxon>
        <taxon>Ascomycota</taxon>
        <taxon>Pezizomycotina</taxon>
        <taxon>Eurotiomycetes</taxon>
        <taxon>Eurotiomycetidae</taxon>
        <taxon>Eurotiales</taxon>
        <taxon>Aspergillaceae</taxon>
        <taxon>Aspergillus</taxon>
        <taxon>Aspergillus subgen. Nidulantes</taxon>
    </lineage>
</organism>
<sequence length="155" mass="17007">MIYPPHPHVRDNIPQASTHTQSIAPADQELVWLRHDWAVQKSTRLAQEQQWGRRANDVVIGGSMTALGKDSKDVLNSQFPQNISSPVPCTISNLSLPARLNSVPSLFLCLILPSLSCPSLSFGIELPNPSLPCLILQEPGALLLDLKNRYLPGEP</sequence>
<evidence type="ECO:0000313" key="2">
    <source>
        <dbReference type="EMBL" id="KAL2867090.1"/>
    </source>
</evidence>
<evidence type="ECO:0000256" key="1">
    <source>
        <dbReference type="SAM" id="MobiDB-lite"/>
    </source>
</evidence>
<feature type="region of interest" description="Disordered" evidence="1">
    <location>
        <begin position="1"/>
        <end position="20"/>
    </location>
</feature>
<comment type="caution">
    <text evidence="2">The sequence shown here is derived from an EMBL/GenBank/DDBJ whole genome shotgun (WGS) entry which is preliminary data.</text>
</comment>
<dbReference type="GeneID" id="98139424"/>
<keyword evidence="3" id="KW-1185">Reference proteome</keyword>
<dbReference type="Proteomes" id="UP001610432">
    <property type="component" value="Unassembled WGS sequence"/>
</dbReference>